<keyword evidence="3" id="KW-1185">Reference proteome</keyword>
<gene>
    <name evidence="2" type="ordered locus">SAR116_2080</name>
</gene>
<feature type="transmembrane region" description="Helical" evidence="1">
    <location>
        <begin position="171"/>
        <end position="194"/>
    </location>
</feature>
<reference evidence="2 3" key="1">
    <citation type="journal article" date="2010" name="J. Bacteriol.">
        <title>Complete genome sequence of "Candidatus Puniceispirillum marinum" IMCC1322, a representative of the SAR116 clade in the Alphaproteobacteria.</title>
        <authorList>
            <person name="Oh H.M."/>
            <person name="Kwon K.K."/>
            <person name="Kang I."/>
            <person name="Kang S.G."/>
            <person name="Lee J.H."/>
            <person name="Kim S.J."/>
            <person name="Cho J.C."/>
        </authorList>
    </citation>
    <scope>NUCLEOTIDE SEQUENCE [LARGE SCALE GENOMIC DNA]</scope>
    <source>
        <strain evidence="2 3">IMCC1322</strain>
    </source>
</reference>
<evidence type="ECO:0000313" key="2">
    <source>
        <dbReference type="EMBL" id="ADE40323.1"/>
    </source>
</evidence>
<name>D5BND0_PUNMI</name>
<dbReference type="KEGG" id="apb:SAR116_2080"/>
<keyword evidence="1" id="KW-1133">Transmembrane helix</keyword>
<sequence length="203" mass="22943">MKHKIKISYNIIKSTLTAISTHWFVVVIITYIGLFVLQASVTFPLQRAFFGEPTSYASILFLPHSVRVISAWLLGPKAILALFPATMISTYLYAPVTHHEPALYIHCLVSSASAVIAFEFLKLMKMNVYPSGKMKSWRNVLFAGFLASFINLLSGIYFTDDSLNIGRIVELSLIYIIGDTLGLIVSMFVLIILFRYGRYFENR</sequence>
<dbReference type="eggNOG" id="ENOG502ZBB5">
    <property type="taxonomic scope" value="Bacteria"/>
</dbReference>
<feature type="transmembrane region" description="Helical" evidence="1">
    <location>
        <begin position="102"/>
        <end position="121"/>
    </location>
</feature>
<dbReference type="Proteomes" id="UP000007460">
    <property type="component" value="Chromosome"/>
</dbReference>
<feature type="transmembrane region" description="Helical" evidence="1">
    <location>
        <begin position="21"/>
        <end position="43"/>
    </location>
</feature>
<organism evidence="2 3">
    <name type="scientific">Puniceispirillum marinum (strain IMCC1322)</name>
    <dbReference type="NCBI Taxonomy" id="488538"/>
    <lineage>
        <taxon>Bacteria</taxon>
        <taxon>Pseudomonadati</taxon>
        <taxon>Pseudomonadota</taxon>
        <taxon>Alphaproteobacteria</taxon>
        <taxon>Candidatus Puniceispirillales</taxon>
        <taxon>Candidatus Puniceispirillaceae</taxon>
        <taxon>Candidatus Puniceispirillum</taxon>
    </lineage>
</organism>
<feature type="transmembrane region" description="Helical" evidence="1">
    <location>
        <begin position="141"/>
        <end position="159"/>
    </location>
</feature>
<protein>
    <submittedName>
        <fullName evidence="2">Uncharacterized protein</fullName>
    </submittedName>
</protein>
<accession>D5BND0</accession>
<dbReference type="STRING" id="488538.SAR116_2080"/>
<keyword evidence="1" id="KW-0812">Transmembrane</keyword>
<proteinExistence type="predicted"/>
<dbReference type="HOGENOM" id="CLU_1446654_0_0_5"/>
<evidence type="ECO:0000256" key="1">
    <source>
        <dbReference type="SAM" id="Phobius"/>
    </source>
</evidence>
<evidence type="ECO:0000313" key="3">
    <source>
        <dbReference type="Proteomes" id="UP000007460"/>
    </source>
</evidence>
<dbReference type="AlphaFoldDB" id="D5BND0"/>
<dbReference type="EMBL" id="CP001751">
    <property type="protein sequence ID" value="ADE40323.1"/>
    <property type="molecule type" value="Genomic_DNA"/>
</dbReference>
<keyword evidence="1" id="KW-0472">Membrane</keyword>